<accession>A0AAE7W9F9</accession>
<sequence>MAANGSASLMMICSELINTQSFEERAEFIETYRPNYVRSESLRQSDVYKRRRYLHKHVRRRHVRLATSLFTVDNVYEHFVFKNTVAILNKMYGTAHFTIGHHIPLGRGGHHHRTNWFIQLGKENHQLGNEVPKQRNKMGFKSQVKYLKDYMKKHEEKYQPLVDLKEELEYHLELLKEVY</sequence>
<evidence type="ECO:0000313" key="1">
    <source>
        <dbReference type="EMBL" id="QYA57267.1"/>
    </source>
</evidence>
<reference evidence="1 2" key="1">
    <citation type="submission" date="2021-03" db="EMBL/GenBank/DDBJ databases">
        <authorList>
            <person name="Thompson D.W."/>
            <person name="Brown H.M.F."/>
            <person name="Thompson S.D."/>
            <person name="Grose J.H."/>
        </authorList>
    </citation>
    <scope>NUCLEOTIDE SEQUENCE [LARGE SCALE GENOMIC DNA]</scope>
</reference>
<proteinExistence type="predicted"/>
<protein>
    <submittedName>
        <fullName evidence="1">Uncharacterized protein</fullName>
    </submittedName>
</protein>
<dbReference type="Proteomes" id="UP000827415">
    <property type="component" value="Segment"/>
</dbReference>
<gene>
    <name evidence="1" type="ORF">ZYZZX_39</name>
</gene>
<dbReference type="EMBL" id="MW749004">
    <property type="protein sequence ID" value="QYA57267.1"/>
    <property type="molecule type" value="Genomic_DNA"/>
</dbReference>
<organism evidence="1 2">
    <name type="scientific">Hafnia phage vB_HpaM_Zyzzx</name>
    <dbReference type="NCBI Taxonomy" id="2836109"/>
    <lineage>
        <taxon>Viruses</taxon>
        <taxon>Duplodnaviria</taxon>
        <taxon>Heunggongvirae</taxon>
        <taxon>Uroviricota</taxon>
        <taxon>Caudoviricetes</taxon>
        <taxon>Andersonviridae</taxon>
        <taxon>Andersonviridae incertae sedis</taxon>
        <taxon>Daniellevirus</taxon>
        <taxon>Daniellevirus Zyzzx</taxon>
    </lineage>
</organism>
<evidence type="ECO:0000313" key="2">
    <source>
        <dbReference type="Proteomes" id="UP000827415"/>
    </source>
</evidence>
<name>A0AAE7W9F9_9CAUD</name>
<keyword evidence="2" id="KW-1185">Reference proteome</keyword>